<dbReference type="Pfam" id="PF03780">
    <property type="entry name" value="Asp23"/>
    <property type="match status" value="1"/>
</dbReference>
<evidence type="ECO:0000256" key="2">
    <source>
        <dbReference type="ARBA" id="ARBA00039575"/>
    </source>
</evidence>
<dbReference type="Proteomes" id="UP000249495">
    <property type="component" value="Chromosome 1"/>
</dbReference>
<name>A0A2X3VNC6_9STRE</name>
<protein>
    <recommendedName>
        <fullName evidence="2">Stress response regulator gls24 homolog</fullName>
    </recommendedName>
</protein>
<organism evidence="3 4">
    <name type="scientific">Streptococcus ferus</name>
    <dbReference type="NCBI Taxonomy" id="1345"/>
    <lineage>
        <taxon>Bacteria</taxon>
        <taxon>Bacillati</taxon>
        <taxon>Bacillota</taxon>
        <taxon>Bacilli</taxon>
        <taxon>Lactobacillales</taxon>
        <taxon>Streptococcaceae</taxon>
        <taxon>Streptococcus</taxon>
    </lineage>
</organism>
<dbReference type="KEGG" id="sfer:NCTC12278_00214"/>
<dbReference type="RefSeq" id="WP_018030829.1">
    <property type="nucleotide sequence ID" value="NZ_LS483343.1"/>
</dbReference>
<keyword evidence="4" id="KW-1185">Reference proteome</keyword>
<proteinExistence type="inferred from homology"/>
<reference evidence="3 4" key="1">
    <citation type="submission" date="2018-06" db="EMBL/GenBank/DDBJ databases">
        <authorList>
            <consortium name="Pathogen Informatics"/>
            <person name="Doyle S."/>
        </authorList>
    </citation>
    <scope>NUCLEOTIDE SEQUENCE [LARGE SCALE GENOMIC DNA]</scope>
    <source>
        <strain evidence="3 4">NCTC12278</strain>
    </source>
</reference>
<dbReference type="PANTHER" id="PTHR34297">
    <property type="entry name" value="HYPOTHETICAL CYTOSOLIC PROTEIN-RELATED"/>
    <property type="match status" value="1"/>
</dbReference>
<gene>
    <name evidence="3" type="ORF">NCTC12278_00214</name>
</gene>
<comment type="similarity">
    <text evidence="1">Belongs to the asp23 family.</text>
</comment>
<evidence type="ECO:0000256" key="1">
    <source>
        <dbReference type="ARBA" id="ARBA00005721"/>
    </source>
</evidence>
<sequence>MTKTVTNLSTIKGQLTYDDKVIEKIVGLALENVDGLLAVSGGFFANLKDKLVNTDTTRDGVSVEVGTKEVAVDLKIIAEYQKHVPTIFNRIKEIVETEINRMTDLTVVEVNVNVVDIKTRAQYEEDSITLQDRVADAASATTEFASNQVDNMKSAVGAGVEKVEDLKSEPRVK</sequence>
<dbReference type="EMBL" id="LS483343">
    <property type="protein sequence ID" value="SQF39185.1"/>
    <property type="molecule type" value="Genomic_DNA"/>
</dbReference>
<dbReference type="AlphaFoldDB" id="A0A2X3VNC6"/>
<evidence type="ECO:0000313" key="4">
    <source>
        <dbReference type="Proteomes" id="UP000249495"/>
    </source>
</evidence>
<accession>A0A2X3VNC6</accession>
<evidence type="ECO:0000313" key="3">
    <source>
        <dbReference type="EMBL" id="SQF39185.1"/>
    </source>
</evidence>
<dbReference type="STRING" id="1123303.GCA_000372425_01506"/>
<dbReference type="InterPro" id="IPR005531">
    <property type="entry name" value="Asp23"/>
</dbReference>
<dbReference type="PANTHER" id="PTHR34297:SF3">
    <property type="entry name" value="ALKALINE SHOCK PROTEIN 23"/>
    <property type="match status" value="1"/>
</dbReference>
<dbReference type="OrthoDB" id="9808942at2"/>